<organism evidence="9 10">
    <name type="scientific">Ferroacidibacillus organovorans</name>
    <dbReference type="NCBI Taxonomy" id="1765683"/>
    <lineage>
        <taxon>Bacteria</taxon>
        <taxon>Bacillati</taxon>
        <taxon>Bacillota</taxon>
        <taxon>Bacilli</taxon>
        <taxon>Bacillales</taxon>
        <taxon>Alicyclobacillaceae</taxon>
        <taxon>Ferroacidibacillus</taxon>
    </lineage>
</organism>
<dbReference type="AlphaFoldDB" id="A0A101XPU4"/>
<keyword evidence="3" id="KW-1003">Cell membrane</keyword>
<feature type="transmembrane region" description="Helical" evidence="7">
    <location>
        <begin position="400"/>
        <end position="419"/>
    </location>
</feature>
<comment type="subcellular location">
    <subcellularLocation>
        <location evidence="1">Cell membrane</location>
        <topology evidence="1">Multi-pass membrane protein</topology>
    </subcellularLocation>
</comment>
<name>A0A101XPU4_9BACL</name>
<dbReference type="Pfam" id="PF07690">
    <property type="entry name" value="MFS_1"/>
    <property type="match status" value="1"/>
</dbReference>
<feature type="transmembrane region" description="Helical" evidence="7">
    <location>
        <begin position="303"/>
        <end position="326"/>
    </location>
</feature>
<evidence type="ECO:0000313" key="9">
    <source>
        <dbReference type="EMBL" id="KUO95384.1"/>
    </source>
</evidence>
<dbReference type="PRINTS" id="PR01036">
    <property type="entry name" value="TCRTETB"/>
</dbReference>
<feature type="transmembrane region" description="Helical" evidence="7">
    <location>
        <begin position="51"/>
        <end position="70"/>
    </location>
</feature>
<evidence type="ECO:0000313" key="10">
    <source>
        <dbReference type="Proteomes" id="UP000053557"/>
    </source>
</evidence>
<feature type="transmembrane region" description="Helical" evidence="7">
    <location>
        <begin position="469"/>
        <end position="487"/>
    </location>
</feature>
<evidence type="ECO:0000256" key="4">
    <source>
        <dbReference type="ARBA" id="ARBA00022692"/>
    </source>
</evidence>
<dbReference type="InterPro" id="IPR020846">
    <property type="entry name" value="MFS_dom"/>
</dbReference>
<dbReference type="InterPro" id="IPR036259">
    <property type="entry name" value="MFS_trans_sf"/>
</dbReference>
<reference evidence="9 10" key="1">
    <citation type="submission" date="2015-12" db="EMBL/GenBank/DDBJ databases">
        <title>Draft genome sequence of Acidibacillus ferrooxidans ITV001, isolated from a chalcopyrite acid mine drainage site in Brazil.</title>
        <authorList>
            <person name="Dall'Agnol H."/>
            <person name="Nancucheo I."/>
            <person name="Johnson B."/>
            <person name="Oliveira R."/>
            <person name="Leite L."/>
            <person name="Pylro V."/>
            <person name="Nunes G.L."/>
            <person name="Tzotzos G."/>
            <person name="Fernandes G.R."/>
            <person name="Dutra J."/>
            <person name="Orellana S.C."/>
            <person name="Oliveira G."/>
        </authorList>
    </citation>
    <scope>NUCLEOTIDE SEQUENCE [LARGE SCALE GENOMIC DNA]</scope>
    <source>
        <strain evidence="10">ITV01</strain>
    </source>
</reference>
<dbReference type="EMBL" id="LPVJ01000052">
    <property type="protein sequence ID" value="KUO95384.1"/>
    <property type="molecule type" value="Genomic_DNA"/>
</dbReference>
<dbReference type="Gene3D" id="1.20.1250.20">
    <property type="entry name" value="MFS general substrate transporter like domains"/>
    <property type="match status" value="1"/>
</dbReference>
<evidence type="ECO:0000256" key="7">
    <source>
        <dbReference type="SAM" id="Phobius"/>
    </source>
</evidence>
<feature type="transmembrane region" description="Helical" evidence="7">
    <location>
        <begin position="140"/>
        <end position="162"/>
    </location>
</feature>
<accession>A0A101XPU4</accession>
<dbReference type="CDD" id="cd17502">
    <property type="entry name" value="MFS_Azr1_MDR_like"/>
    <property type="match status" value="1"/>
</dbReference>
<dbReference type="SUPFAM" id="SSF103473">
    <property type="entry name" value="MFS general substrate transporter"/>
    <property type="match status" value="1"/>
</dbReference>
<keyword evidence="10" id="KW-1185">Reference proteome</keyword>
<evidence type="ECO:0000256" key="3">
    <source>
        <dbReference type="ARBA" id="ARBA00022475"/>
    </source>
</evidence>
<feature type="transmembrane region" description="Helical" evidence="7">
    <location>
        <begin position="15"/>
        <end position="39"/>
    </location>
</feature>
<keyword evidence="4 7" id="KW-0812">Transmembrane</keyword>
<keyword evidence="2" id="KW-0813">Transport</keyword>
<dbReference type="GO" id="GO:0022857">
    <property type="term" value="F:transmembrane transporter activity"/>
    <property type="evidence" value="ECO:0007669"/>
    <property type="project" value="InterPro"/>
</dbReference>
<protein>
    <submittedName>
        <fullName evidence="9">MFS transporter</fullName>
    </submittedName>
</protein>
<evidence type="ECO:0000256" key="2">
    <source>
        <dbReference type="ARBA" id="ARBA00022448"/>
    </source>
</evidence>
<feature type="transmembrane region" description="Helical" evidence="7">
    <location>
        <begin position="365"/>
        <end position="388"/>
    </location>
</feature>
<feature type="transmembrane region" description="Helical" evidence="7">
    <location>
        <begin position="333"/>
        <end position="353"/>
    </location>
</feature>
<evidence type="ECO:0000256" key="1">
    <source>
        <dbReference type="ARBA" id="ARBA00004651"/>
    </source>
</evidence>
<dbReference type="GO" id="GO:0005886">
    <property type="term" value="C:plasma membrane"/>
    <property type="evidence" value="ECO:0007669"/>
    <property type="project" value="UniProtKB-SubCell"/>
</dbReference>
<dbReference type="Gene3D" id="1.20.1720.10">
    <property type="entry name" value="Multidrug resistance protein D"/>
    <property type="match status" value="1"/>
</dbReference>
<dbReference type="InterPro" id="IPR011701">
    <property type="entry name" value="MFS"/>
</dbReference>
<evidence type="ECO:0000256" key="5">
    <source>
        <dbReference type="ARBA" id="ARBA00022989"/>
    </source>
</evidence>
<comment type="caution">
    <text evidence="9">The sequence shown here is derived from an EMBL/GenBank/DDBJ whole genome shotgun (WGS) entry which is preliminary data.</text>
</comment>
<proteinExistence type="predicted"/>
<evidence type="ECO:0000256" key="6">
    <source>
        <dbReference type="ARBA" id="ARBA00023136"/>
    </source>
</evidence>
<feature type="domain" description="Major facilitator superfamily (MFS) profile" evidence="8">
    <location>
        <begin position="17"/>
        <end position="491"/>
    </location>
</feature>
<dbReference type="PROSITE" id="PS50850">
    <property type="entry name" value="MFS"/>
    <property type="match status" value="1"/>
</dbReference>
<dbReference type="PANTHER" id="PTHR23501">
    <property type="entry name" value="MAJOR FACILITATOR SUPERFAMILY"/>
    <property type="match status" value="1"/>
</dbReference>
<dbReference type="RefSeq" id="WP_067717566.1">
    <property type="nucleotide sequence ID" value="NZ_LPVJ01000052.1"/>
</dbReference>
<feature type="transmembrane region" description="Helical" evidence="7">
    <location>
        <begin position="168"/>
        <end position="189"/>
    </location>
</feature>
<feature type="transmembrane region" description="Helical" evidence="7">
    <location>
        <begin position="107"/>
        <end position="128"/>
    </location>
</feature>
<dbReference type="Proteomes" id="UP000053557">
    <property type="component" value="Unassembled WGS sequence"/>
</dbReference>
<dbReference type="FunFam" id="1.20.1720.10:FF:000004">
    <property type="entry name" value="EmrB/QacA family drug resistance transporter"/>
    <property type="match status" value="1"/>
</dbReference>
<feature type="transmembrane region" description="Helical" evidence="7">
    <location>
        <begin position="82"/>
        <end position="101"/>
    </location>
</feature>
<gene>
    <name evidence="9" type="ORF">ATW55_11055</name>
</gene>
<keyword evidence="5 7" id="KW-1133">Transmembrane helix</keyword>
<feature type="transmembrane region" description="Helical" evidence="7">
    <location>
        <begin position="269"/>
        <end position="291"/>
    </location>
</feature>
<sequence>MTNDREHHRNTTSRIWVMVTVMLAMMLAALDMTIVGTAMPSIINDLHGLATYSWVFSAYLLTSTVPVPIFSKLADMYGRKRLFLIGAGIFTIGSLLCGTAINMPQLIAYRAIQGLGAAGVLPIALTIIGDVFTLEQRARIQGFFSAVWGISAVIGPLLGAIIVEYTNWRLVFYLNVPIGILVMIVLALSFKERLNVTKHRLDWQGTILLSSGVTLLLLALVQDSNHLLSPSAIALFTLTLILLVTFAWWERRAAEPVLPGILFQQRMLLVANGVNLFAGAVMFGLISYLPLFVQGVEGGSPTLAGRAITPMLIGWPLAALVAGPLLLRVGFRIIGIAGGILIAVGSAVLAAALNSGQVTVDSALFLIGVGMGLSLTGLLIAAQNAVPWNVRGAVTGSSQFFRTIGGSIGVALMGAILNAQLTTRAISTHATTNPSLITESLLSANVRTVLPSPVLTAYVNVLDGSLHDVFIAGFIFSLAVAALVLIIPSQRTASSSQSQSVSQVSS</sequence>
<keyword evidence="6 7" id="KW-0472">Membrane</keyword>
<feature type="transmembrane region" description="Helical" evidence="7">
    <location>
        <begin position="201"/>
        <end position="221"/>
    </location>
</feature>
<dbReference type="PANTHER" id="PTHR23501:SF191">
    <property type="entry name" value="VACUOLAR BASIC AMINO ACID TRANSPORTER 4"/>
    <property type="match status" value="1"/>
</dbReference>
<feature type="transmembrane region" description="Helical" evidence="7">
    <location>
        <begin position="227"/>
        <end position="249"/>
    </location>
</feature>
<evidence type="ECO:0000259" key="8">
    <source>
        <dbReference type="PROSITE" id="PS50850"/>
    </source>
</evidence>